<sequence length="60" mass="6808">MVENYAFVARQGQRSTEAVEEIAKRPLTKGQLTGDEVFPDQLDVRQRDSRVRSPCTIASR</sequence>
<proteinExistence type="predicted"/>
<evidence type="ECO:0000313" key="3">
    <source>
        <dbReference type="Proteomes" id="UP000092691"/>
    </source>
</evidence>
<feature type="compositionally biased region" description="Basic and acidic residues" evidence="1">
    <location>
        <begin position="42"/>
        <end position="51"/>
    </location>
</feature>
<reference evidence="2 3" key="1">
    <citation type="submission" date="2016-06" db="EMBL/GenBank/DDBJ databases">
        <title>Microsymbionts genomes from the relict species Vavilovia formosa.</title>
        <authorList>
            <person name="Chirak E."/>
            <person name="Kimeklis A."/>
            <person name="Andronov E."/>
        </authorList>
    </citation>
    <scope>NUCLEOTIDE SEQUENCE [LARGE SCALE GENOMIC DNA]</scope>
    <source>
        <strain evidence="2 3">Vaf10</strain>
    </source>
</reference>
<protein>
    <submittedName>
        <fullName evidence="2">Uncharacterized protein</fullName>
    </submittedName>
</protein>
<name>A0A1B1C6C1_RHILE</name>
<dbReference type="EMBL" id="CP016286">
    <property type="protein sequence ID" value="ANP85348.1"/>
    <property type="molecule type" value="Genomic_DNA"/>
</dbReference>
<gene>
    <name evidence="2" type="ORF">BA011_06130</name>
</gene>
<organism evidence="2 3">
    <name type="scientific">Rhizobium leguminosarum</name>
    <dbReference type="NCBI Taxonomy" id="384"/>
    <lineage>
        <taxon>Bacteria</taxon>
        <taxon>Pseudomonadati</taxon>
        <taxon>Pseudomonadota</taxon>
        <taxon>Alphaproteobacteria</taxon>
        <taxon>Hyphomicrobiales</taxon>
        <taxon>Rhizobiaceae</taxon>
        <taxon>Rhizobium/Agrobacterium group</taxon>
        <taxon>Rhizobium</taxon>
    </lineage>
</organism>
<dbReference type="Proteomes" id="UP000092691">
    <property type="component" value="Chromosome"/>
</dbReference>
<evidence type="ECO:0000313" key="2">
    <source>
        <dbReference type="EMBL" id="ANP85348.1"/>
    </source>
</evidence>
<dbReference type="AlphaFoldDB" id="A0A1B1C6C1"/>
<accession>A0A1B1C6C1</accession>
<feature type="region of interest" description="Disordered" evidence="1">
    <location>
        <begin position="30"/>
        <end position="60"/>
    </location>
</feature>
<evidence type="ECO:0000256" key="1">
    <source>
        <dbReference type="SAM" id="MobiDB-lite"/>
    </source>
</evidence>